<evidence type="ECO:0000259" key="6">
    <source>
        <dbReference type="PROSITE" id="PS50048"/>
    </source>
</evidence>
<keyword evidence="3" id="KW-0238">DNA-binding</keyword>
<feature type="domain" description="Zn(2)-C6 fungal-type" evidence="6">
    <location>
        <begin position="6"/>
        <end position="36"/>
    </location>
</feature>
<keyword evidence="2" id="KW-0805">Transcription regulation</keyword>
<dbReference type="InterPro" id="IPR001138">
    <property type="entry name" value="Zn2Cys6_DnaBD"/>
</dbReference>
<dbReference type="PANTHER" id="PTHR46910">
    <property type="entry name" value="TRANSCRIPTION FACTOR PDR1"/>
    <property type="match status" value="1"/>
</dbReference>
<evidence type="ECO:0000256" key="3">
    <source>
        <dbReference type="ARBA" id="ARBA00023125"/>
    </source>
</evidence>
<protein>
    <recommendedName>
        <fullName evidence="6">Zn(2)-C6 fungal-type domain-containing protein</fullName>
    </recommendedName>
</protein>
<dbReference type="STRING" id="303698.A0A1V6T4B3"/>
<keyword evidence="5" id="KW-0539">Nucleus</keyword>
<dbReference type="PANTHER" id="PTHR46910:SF11">
    <property type="entry name" value="ZN(2)-C6 FUNGAL-TYPE DOMAIN-CONTAINING PROTEIN"/>
    <property type="match status" value="1"/>
</dbReference>
<dbReference type="GO" id="GO:0003677">
    <property type="term" value="F:DNA binding"/>
    <property type="evidence" value="ECO:0007669"/>
    <property type="project" value="UniProtKB-KW"/>
</dbReference>
<dbReference type="Gene3D" id="4.10.240.10">
    <property type="entry name" value="Zn(2)-C6 fungal-type DNA-binding domain"/>
    <property type="match status" value="1"/>
</dbReference>
<dbReference type="GO" id="GO:0006351">
    <property type="term" value="P:DNA-templated transcription"/>
    <property type="evidence" value="ECO:0007669"/>
    <property type="project" value="InterPro"/>
</dbReference>
<dbReference type="GO" id="GO:0000981">
    <property type="term" value="F:DNA-binding transcription factor activity, RNA polymerase II-specific"/>
    <property type="evidence" value="ECO:0007669"/>
    <property type="project" value="InterPro"/>
</dbReference>
<evidence type="ECO:0000313" key="7">
    <source>
        <dbReference type="EMBL" id="OQE21225.1"/>
    </source>
</evidence>
<evidence type="ECO:0000313" key="8">
    <source>
        <dbReference type="Proteomes" id="UP000191285"/>
    </source>
</evidence>
<dbReference type="Pfam" id="PF00172">
    <property type="entry name" value="Zn_clus"/>
    <property type="match status" value="1"/>
</dbReference>
<evidence type="ECO:0000256" key="1">
    <source>
        <dbReference type="ARBA" id="ARBA00022723"/>
    </source>
</evidence>
<accession>A0A1V6T4B3</accession>
<gene>
    <name evidence="7" type="ORF">PENSTE_c012G05157</name>
</gene>
<keyword evidence="8" id="KW-1185">Reference proteome</keyword>
<proteinExistence type="predicted"/>
<dbReference type="PROSITE" id="PS50048">
    <property type="entry name" value="ZN2_CY6_FUNGAL_2"/>
    <property type="match status" value="1"/>
</dbReference>
<comment type="caution">
    <text evidence="7">The sequence shown here is derived from an EMBL/GenBank/DDBJ whole genome shotgun (WGS) entry which is preliminary data.</text>
</comment>
<dbReference type="CDD" id="cd12148">
    <property type="entry name" value="fungal_TF_MHR"/>
    <property type="match status" value="1"/>
</dbReference>
<dbReference type="AlphaFoldDB" id="A0A1V6T4B3"/>
<sequence length="455" mass="50396">MSADQACLRCRKQKRKCDRILPCCALCKRLNKQCVYQLPEDAPRLLSIPELADLKLTNLAYTLELQVSSVIGDGLKLQEAAALYFRTVHTWFPIVSENRYHARLVDTRVQRNTTSPELSLLTLCMALVCKEPISGVLPDSAWSLYVSIKGFVGLLEVLGANSLEIIQSRILLTIFEIGHAVNNAASISAAANIRAAFNLDLDSSCAKNINPEEQQEIENVRYALLIVDSYASLESGQSPSTQRGRPSSDIKDVADVELKAFPKLARASKLLDWVLIHIYATSQEDRSSGVEGVAILKCLTSFMTTFQHDEIHPHPLSDSALAISRSAMIEALELGSHMRIPDNHYCMLTSVNILKSLVHEVGLGGKLAPPVETSAFSVFLPHCLFKAAMVCLCDTRVSGGIDAEPFIQPMKTLLGYLGLRWVAASKYLEKIEQAQKQYPLRIKNRLIRTKLEGFI</sequence>
<dbReference type="CDD" id="cd00067">
    <property type="entry name" value="GAL4"/>
    <property type="match status" value="1"/>
</dbReference>
<dbReference type="InterPro" id="IPR007219">
    <property type="entry name" value="XnlR_reg_dom"/>
</dbReference>
<dbReference type="Proteomes" id="UP000191285">
    <property type="component" value="Unassembled WGS sequence"/>
</dbReference>
<keyword evidence="4" id="KW-0804">Transcription</keyword>
<evidence type="ECO:0000256" key="2">
    <source>
        <dbReference type="ARBA" id="ARBA00023015"/>
    </source>
</evidence>
<dbReference type="EMBL" id="MLKD01000012">
    <property type="protein sequence ID" value="OQE21225.1"/>
    <property type="molecule type" value="Genomic_DNA"/>
</dbReference>
<dbReference type="InterPro" id="IPR036864">
    <property type="entry name" value="Zn2-C6_fun-type_DNA-bd_sf"/>
</dbReference>
<evidence type="ECO:0000256" key="4">
    <source>
        <dbReference type="ARBA" id="ARBA00023163"/>
    </source>
</evidence>
<dbReference type="OrthoDB" id="270167at2759"/>
<dbReference type="GO" id="GO:0008270">
    <property type="term" value="F:zinc ion binding"/>
    <property type="evidence" value="ECO:0007669"/>
    <property type="project" value="InterPro"/>
</dbReference>
<dbReference type="PROSITE" id="PS00463">
    <property type="entry name" value="ZN2_CY6_FUNGAL_1"/>
    <property type="match status" value="1"/>
</dbReference>
<name>A0A1V6T4B3_9EURO</name>
<keyword evidence="1" id="KW-0479">Metal-binding</keyword>
<organism evidence="7 8">
    <name type="scientific">Penicillium steckii</name>
    <dbReference type="NCBI Taxonomy" id="303698"/>
    <lineage>
        <taxon>Eukaryota</taxon>
        <taxon>Fungi</taxon>
        <taxon>Dikarya</taxon>
        <taxon>Ascomycota</taxon>
        <taxon>Pezizomycotina</taxon>
        <taxon>Eurotiomycetes</taxon>
        <taxon>Eurotiomycetidae</taxon>
        <taxon>Eurotiales</taxon>
        <taxon>Aspergillaceae</taxon>
        <taxon>Penicillium</taxon>
    </lineage>
</organism>
<dbReference type="SMART" id="SM00066">
    <property type="entry name" value="GAL4"/>
    <property type="match status" value="1"/>
</dbReference>
<dbReference type="InterPro" id="IPR050987">
    <property type="entry name" value="AtrR-like"/>
</dbReference>
<dbReference type="SUPFAM" id="SSF57701">
    <property type="entry name" value="Zn2/Cys6 DNA-binding domain"/>
    <property type="match status" value="1"/>
</dbReference>
<evidence type="ECO:0000256" key="5">
    <source>
        <dbReference type="ARBA" id="ARBA00023242"/>
    </source>
</evidence>
<dbReference type="Pfam" id="PF04082">
    <property type="entry name" value="Fungal_trans"/>
    <property type="match status" value="1"/>
</dbReference>
<reference evidence="8" key="1">
    <citation type="journal article" date="2017" name="Nat. Microbiol.">
        <title>Global analysis of biosynthetic gene clusters reveals vast potential of secondary metabolite production in Penicillium species.</title>
        <authorList>
            <person name="Nielsen J.C."/>
            <person name="Grijseels S."/>
            <person name="Prigent S."/>
            <person name="Ji B."/>
            <person name="Dainat J."/>
            <person name="Nielsen K.F."/>
            <person name="Frisvad J.C."/>
            <person name="Workman M."/>
            <person name="Nielsen J."/>
        </authorList>
    </citation>
    <scope>NUCLEOTIDE SEQUENCE [LARGE SCALE GENOMIC DNA]</scope>
    <source>
        <strain evidence="8">IBT 24891</strain>
    </source>
</reference>